<evidence type="ECO:0000259" key="7">
    <source>
        <dbReference type="PROSITE" id="PS51186"/>
    </source>
</evidence>
<dbReference type="KEGG" id="hmi:soil367_03770"/>
<reference evidence="8 9" key="1">
    <citation type="submission" date="2018-07" db="EMBL/GenBank/DDBJ databases">
        <title>Marsedoiliclastica nanhaica gen. nov. sp. nov., a novel marine hydrocarbonoclastic bacterium isolated from an in-situ enriched hydrocarbon-degrading consortium in deep-sea sediment.</title>
        <authorList>
            <person name="Dong C."/>
            <person name="Ma T."/>
            <person name="Liu R."/>
            <person name="Shao Z."/>
        </authorList>
    </citation>
    <scope>NUCLEOTIDE SEQUENCE [LARGE SCALE GENOMIC DNA]</scope>
    <source>
        <strain evidence="9">soil36-7</strain>
    </source>
</reference>
<dbReference type="GO" id="GO:0008999">
    <property type="term" value="F:protein-N-terminal-alanine acetyltransferase activity"/>
    <property type="evidence" value="ECO:0007669"/>
    <property type="project" value="UniProtKB-UniRule"/>
</dbReference>
<sequence length="144" mass="16057">MSLHDLGSILSIERSGHAFPWTETVFKDCFKPGYDCWGLWSGGELHGFAILARQYDELHLLNLCIHRSFQGAGLGRRLLRYAVAQAQAASARCMLLEVRASNRAAIALYVNEGFATIGYRKDYYPAGNGREDAQVMSLNLHHSP</sequence>
<keyword evidence="2 5" id="KW-0963">Cytoplasm</keyword>
<feature type="domain" description="N-acetyltransferase" evidence="7">
    <location>
        <begin position="1"/>
        <end position="141"/>
    </location>
</feature>
<gene>
    <name evidence="5 8" type="primary">rimI</name>
    <name evidence="8" type="ORF">soil367_03770</name>
</gene>
<evidence type="ECO:0000256" key="1">
    <source>
        <dbReference type="ARBA" id="ARBA00005395"/>
    </source>
</evidence>
<dbReference type="AlphaFoldDB" id="A0A4P7XKP7"/>
<dbReference type="PANTHER" id="PTHR43420">
    <property type="entry name" value="ACETYLTRANSFERASE"/>
    <property type="match status" value="1"/>
</dbReference>
<dbReference type="Pfam" id="PF00583">
    <property type="entry name" value="Acetyltransf_1"/>
    <property type="match status" value="1"/>
</dbReference>
<keyword evidence="4 5" id="KW-0012">Acyltransferase</keyword>
<dbReference type="OrthoDB" id="9796919at2"/>
<keyword evidence="3 5" id="KW-0808">Transferase</keyword>
<dbReference type="CDD" id="cd04301">
    <property type="entry name" value="NAT_SF"/>
    <property type="match status" value="1"/>
</dbReference>
<dbReference type="HAMAP" id="MF_02210">
    <property type="entry name" value="RimI"/>
    <property type="match status" value="1"/>
</dbReference>
<comment type="similarity">
    <text evidence="1 5 6">Belongs to the acetyltransferase family. RimI subfamily.</text>
</comment>
<comment type="function">
    <text evidence="5 6">Acetylates the N-terminal alanine of ribosomal protein bS18.</text>
</comment>
<keyword evidence="9" id="KW-1185">Reference proteome</keyword>
<protein>
    <recommendedName>
        <fullName evidence="5 6">[Ribosomal protein bS18]-alanine N-acetyltransferase</fullName>
        <ecNumber evidence="5 6">2.3.1.266</ecNumber>
    </recommendedName>
</protein>
<dbReference type="Gene3D" id="3.40.630.30">
    <property type="match status" value="1"/>
</dbReference>
<dbReference type="InterPro" id="IPR050680">
    <property type="entry name" value="YpeA/RimI_acetyltransf"/>
</dbReference>
<dbReference type="InterPro" id="IPR006464">
    <property type="entry name" value="AcTrfase_RimI/Ard1"/>
</dbReference>
<evidence type="ECO:0000256" key="4">
    <source>
        <dbReference type="ARBA" id="ARBA00023315"/>
    </source>
</evidence>
<dbReference type="InterPro" id="IPR043690">
    <property type="entry name" value="RimI"/>
</dbReference>
<evidence type="ECO:0000256" key="2">
    <source>
        <dbReference type="ARBA" id="ARBA00022490"/>
    </source>
</evidence>
<comment type="catalytic activity">
    <reaction evidence="5 6">
        <text>N-terminal L-alanyl-[ribosomal protein bS18] + acetyl-CoA = N-terminal N(alpha)-acetyl-L-alanyl-[ribosomal protein bS18] + CoA + H(+)</text>
        <dbReference type="Rhea" id="RHEA:43756"/>
        <dbReference type="Rhea" id="RHEA-COMP:10676"/>
        <dbReference type="Rhea" id="RHEA-COMP:10677"/>
        <dbReference type="ChEBI" id="CHEBI:15378"/>
        <dbReference type="ChEBI" id="CHEBI:57287"/>
        <dbReference type="ChEBI" id="CHEBI:57288"/>
        <dbReference type="ChEBI" id="CHEBI:64718"/>
        <dbReference type="ChEBI" id="CHEBI:83683"/>
        <dbReference type="EC" id="2.3.1.266"/>
    </reaction>
</comment>
<evidence type="ECO:0000256" key="3">
    <source>
        <dbReference type="ARBA" id="ARBA00022679"/>
    </source>
</evidence>
<dbReference type="EC" id="2.3.1.266" evidence="5 6"/>
<dbReference type="PROSITE" id="PS51186">
    <property type="entry name" value="GNAT"/>
    <property type="match status" value="1"/>
</dbReference>
<proteinExistence type="inferred from homology"/>
<organism evidence="8 9">
    <name type="scientific">Hydrocarboniclastica marina</name>
    <dbReference type="NCBI Taxonomy" id="2259620"/>
    <lineage>
        <taxon>Bacteria</taxon>
        <taxon>Pseudomonadati</taxon>
        <taxon>Pseudomonadota</taxon>
        <taxon>Gammaproteobacteria</taxon>
        <taxon>Alteromonadales</taxon>
        <taxon>Alteromonadaceae</taxon>
        <taxon>Hydrocarboniclastica</taxon>
    </lineage>
</organism>
<feature type="active site" description="Proton donor" evidence="5">
    <location>
        <position position="109"/>
    </location>
</feature>
<comment type="subcellular location">
    <subcellularLocation>
        <location evidence="5 6">Cytoplasm</location>
    </subcellularLocation>
</comment>
<dbReference type="GO" id="GO:0005737">
    <property type="term" value="C:cytoplasm"/>
    <property type="evidence" value="ECO:0007669"/>
    <property type="project" value="UniProtKB-SubCell"/>
</dbReference>
<dbReference type="Proteomes" id="UP000298049">
    <property type="component" value="Chromosome"/>
</dbReference>
<dbReference type="PANTHER" id="PTHR43420:SF51">
    <property type="entry name" value="PEPTIDYL-LYSINE N-ACETYLTRANSFERASE YIAC"/>
    <property type="match status" value="1"/>
</dbReference>
<evidence type="ECO:0000256" key="5">
    <source>
        <dbReference type="HAMAP-Rule" id="MF_02210"/>
    </source>
</evidence>
<dbReference type="EMBL" id="CP031093">
    <property type="protein sequence ID" value="QCF27809.1"/>
    <property type="molecule type" value="Genomic_DNA"/>
</dbReference>
<feature type="binding site" evidence="5">
    <location>
        <position position="102"/>
    </location>
    <ligand>
        <name>acetyl-CoA</name>
        <dbReference type="ChEBI" id="CHEBI:57288"/>
    </ligand>
</feature>
<evidence type="ECO:0000313" key="9">
    <source>
        <dbReference type="Proteomes" id="UP000298049"/>
    </source>
</evidence>
<dbReference type="InterPro" id="IPR016181">
    <property type="entry name" value="Acyl_CoA_acyltransferase"/>
</dbReference>
<evidence type="ECO:0000256" key="6">
    <source>
        <dbReference type="RuleBase" id="RU363094"/>
    </source>
</evidence>
<dbReference type="SUPFAM" id="SSF55729">
    <property type="entry name" value="Acyl-CoA N-acyltransferases (Nat)"/>
    <property type="match status" value="1"/>
</dbReference>
<name>A0A4P7XKP7_9ALTE</name>
<dbReference type="NCBIfam" id="TIGR01575">
    <property type="entry name" value="rimI"/>
    <property type="match status" value="1"/>
</dbReference>
<comment type="caution">
    <text evidence="5">Lacks conserved residue(s) required for the propagation of feature annotation.</text>
</comment>
<dbReference type="InterPro" id="IPR000182">
    <property type="entry name" value="GNAT_dom"/>
</dbReference>
<accession>A0A4P7XKP7</accession>
<feature type="active site" description="Proton acceptor" evidence="5">
    <location>
        <position position="97"/>
    </location>
</feature>
<evidence type="ECO:0000313" key="8">
    <source>
        <dbReference type="EMBL" id="QCF27809.1"/>
    </source>
</evidence>